<accession>A0A4Y2N6M0</accession>
<evidence type="ECO:0000256" key="1">
    <source>
        <dbReference type="ARBA" id="ARBA00007837"/>
    </source>
</evidence>
<keyword evidence="4" id="KW-0670">Pyruvate</keyword>
<keyword evidence="2" id="KW-1133">Transmembrane helix</keyword>
<dbReference type="Proteomes" id="UP000499080">
    <property type="component" value="Unassembled WGS sequence"/>
</dbReference>
<dbReference type="InterPro" id="IPR002192">
    <property type="entry name" value="PPDK_AMP/ATP-bd"/>
</dbReference>
<dbReference type="Gene3D" id="3.30.470.20">
    <property type="entry name" value="ATP-grasp fold, B domain"/>
    <property type="match status" value="1"/>
</dbReference>
<protein>
    <submittedName>
        <fullName evidence="4">Phosphoenolpyruvate synthase</fullName>
    </submittedName>
</protein>
<dbReference type="InterPro" id="IPR013815">
    <property type="entry name" value="ATP_grasp_subdomain_1"/>
</dbReference>
<sequence>MIELLDISTYLIVSVLTLLSLLSYFYLSQRKDIYFWKRYVSARVLLASYHEKFERKLPTYERLKELDFTPIDIGLIPTDLEYQIEHPCKGPFQHCDGIHFVGVDNGKNWLDLCINKIQENLAVVWIHLKLSNGDEFILPGGSDLRTPYIDSDGLFYARGLQIRCLSPMRKWRISFNGLLQHYNSENSEGNSKKIVHVKFSFIWLSMARGRETNIDFNCKDLAKAFANASHDIDFKDLECYYVMQNKYEQWGQLMGTVHVKGREEEELYLWCCRTRNADRPLWDEDVSFANFYIYFKDGFPLRVETTSVKNFISNYTYAHSTSPTGGLEDVTECNFDLNGLQRNKKLDFSFNCRKKKYTGTIEFNENEDAVHLGLYLEWTMVLKSFKVLLDNGDEGFGVLHFGMRSKDDVKSTFDPPPVLLIDKKKPCASKNVVLLNEDECKNSAVAGGKGCSLALLTELSEKERLFYVPKGFVVTTRAFESHIKSNKTINYAIQRLVDASGEKIKGDLKDECGKCIEEFQSSRMSDSLKAEIRDVLLNLYESVEHVRFSIRSSACGEDSEDLSAAGQMLTVLGVRGINNITDAVIKCWSSKFGYEAVQYARQNGQSIKSSMAVVIQEMVPSEVSGVLFTVDPVTGDPSNLCVTANYGLGEVK</sequence>
<evidence type="ECO:0000313" key="4">
    <source>
        <dbReference type="EMBL" id="GBN34329.1"/>
    </source>
</evidence>
<dbReference type="PANTHER" id="PTHR43615">
    <property type="entry name" value="PHOSPHOENOLPYRUVATE SYNTHASE-RELATED"/>
    <property type="match status" value="1"/>
</dbReference>
<dbReference type="SUPFAM" id="SSF56059">
    <property type="entry name" value="Glutathione synthetase ATP-binding domain-like"/>
    <property type="match status" value="1"/>
</dbReference>
<reference evidence="4 5" key="1">
    <citation type="journal article" date="2019" name="Sci. Rep.">
        <title>Orb-weaving spider Araneus ventricosus genome elucidates the spidroin gene catalogue.</title>
        <authorList>
            <person name="Kono N."/>
            <person name="Nakamura H."/>
            <person name="Ohtoshi R."/>
            <person name="Moran D.A.P."/>
            <person name="Shinohara A."/>
            <person name="Yoshida Y."/>
            <person name="Fujiwara M."/>
            <person name="Mori M."/>
            <person name="Tomita M."/>
            <person name="Arakawa K."/>
        </authorList>
    </citation>
    <scope>NUCLEOTIDE SEQUENCE [LARGE SCALE GENOMIC DNA]</scope>
</reference>
<dbReference type="GO" id="GO:0016301">
    <property type="term" value="F:kinase activity"/>
    <property type="evidence" value="ECO:0007669"/>
    <property type="project" value="InterPro"/>
</dbReference>
<comment type="caution">
    <text evidence="4">The sequence shown here is derived from an EMBL/GenBank/DDBJ whole genome shotgun (WGS) entry which is preliminary data.</text>
</comment>
<proteinExistence type="inferred from homology"/>
<gene>
    <name evidence="4" type="primary">pps_9</name>
    <name evidence="4" type="ORF">AVEN_121928_1</name>
</gene>
<dbReference type="InterPro" id="IPR051549">
    <property type="entry name" value="PEP_Utilizing_Enz"/>
</dbReference>
<evidence type="ECO:0000256" key="2">
    <source>
        <dbReference type="SAM" id="Phobius"/>
    </source>
</evidence>
<dbReference type="Pfam" id="PF01326">
    <property type="entry name" value="PPDK_N"/>
    <property type="match status" value="1"/>
</dbReference>
<evidence type="ECO:0000313" key="5">
    <source>
        <dbReference type="Proteomes" id="UP000499080"/>
    </source>
</evidence>
<dbReference type="PANTHER" id="PTHR43615:SF1">
    <property type="entry name" value="PPDK_N DOMAIN-CONTAINING PROTEIN"/>
    <property type="match status" value="1"/>
</dbReference>
<name>A0A4Y2N6M0_ARAVE</name>
<dbReference type="Gene3D" id="3.30.1490.20">
    <property type="entry name" value="ATP-grasp fold, A domain"/>
    <property type="match status" value="1"/>
</dbReference>
<comment type="similarity">
    <text evidence="1">Belongs to the PEP-utilizing enzyme family.</text>
</comment>
<organism evidence="4 5">
    <name type="scientific">Araneus ventricosus</name>
    <name type="common">Orbweaver spider</name>
    <name type="synonym">Epeira ventricosa</name>
    <dbReference type="NCBI Taxonomy" id="182803"/>
    <lineage>
        <taxon>Eukaryota</taxon>
        <taxon>Metazoa</taxon>
        <taxon>Ecdysozoa</taxon>
        <taxon>Arthropoda</taxon>
        <taxon>Chelicerata</taxon>
        <taxon>Arachnida</taxon>
        <taxon>Araneae</taxon>
        <taxon>Araneomorphae</taxon>
        <taxon>Entelegynae</taxon>
        <taxon>Araneoidea</taxon>
        <taxon>Araneidae</taxon>
        <taxon>Araneus</taxon>
    </lineage>
</organism>
<dbReference type="GO" id="GO:0005524">
    <property type="term" value="F:ATP binding"/>
    <property type="evidence" value="ECO:0007669"/>
    <property type="project" value="InterPro"/>
</dbReference>
<keyword evidence="5" id="KW-1185">Reference proteome</keyword>
<dbReference type="AlphaFoldDB" id="A0A4Y2N6M0"/>
<feature type="transmembrane region" description="Helical" evidence="2">
    <location>
        <begin position="7"/>
        <end position="27"/>
    </location>
</feature>
<feature type="domain" description="Pyruvate phosphate dikinase AMP/ATP-binding" evidence="3">
    <location>
        <begin position="445"/>
        <end position="650"/>
    </location>
</feature>
<keyword evidence="2" id="KW-0812">Transmembrane</keyword>
<dbReference type="EMBL" id="BGPR01008516">
    <property type="protein sequence ID" value="GBN34329.1"/>
    <property type="molecule type" value="Genomic_DNA"/>
</dbReference>
<dbReference type="OrthoDB" id="6433137at2759"/>
<keyword evidence="2" id="KW-0472">Membrane</keyword>
<evidence type="ECO:0000259" key="3">
    <source>
        <dbReference type="Pfam" id="PF01326"/>
    </source>
</evidence>